<dbReference type="CDD" id="cd00190">
    <property type="entry name" value="Tryp_SPc"/>
    <property type="match status" value="1"/>
</dbReference>
<dbReference type="PRINTS" id="PR00722">
    <property type="entry name" value="CHYMOTRYPSIN"/>
</dbReference>
<dbReference type="OrthoDB" id="7726766at2759"/>
<dbReference type="GO" id="GO:0006508">
    <property type="term" value="P:proteolysis"/>
    <property type="evidence" value="ECO:0007669"/>
    <property type="project" value="InterPro"/>
</dbReference>
<feature type="signal peptide" evidence="3">
    <location>
        <begin position="1"/>
        <end position="25"/>
    </location>
</feature>
<evidence type="ECO:0000313" key="5">
    <source>
        <dbReference type="Proteomes" id="UP001652661"/>
    </source>
</evidence>
<dbReference type="InterPro" id="IPR043504">
    <property type="entry name" value="Peptidase_S1_PA_chymotrypsin"/>
</dbReference>
<dbReference type="SMART" id="SM00020">
    <property type="entry name" value="Tryp_SPc"/>
    <property type="match status" value="1"/>
</dbReference>
<evidence type="ECO:0000313" key="6">
    <source>
        <dbReference type="RefSeq" id="XP_017037426.1"/>
    </source>
</evidence>
<evidence type="ECO:0000256" key="2">
    <source>
        <dbReference type="ARBA" id="ARBA00024195"/>
    </source>
</evidence>
<dbReference type="FunFam" id="2.40.10.10:FF:000068">
    <property type="entry name" value="transmembrane protease serine 2"/>
    <property type="match status" value="1"/>
</dbReference>
<dbReference type="PROSITE" id="PS50240">
    <property type="entry name" value="TRYPSIN_DOM"/>
    <property type="match status" value="1"/>
</dbReference>
<dbReference type="SUPFAM" id="SSF50494">
    <property type="entry name" value="Trypsin-like serine proteases"/>
    <property type="match status" value="2"/>
</dbReference>
<dbReference type="InterPro" id="IPR051487">
    <property type="entry name" value="Ser/Thr_Proteases_Immune/Dev"/>
</dbReference>
<keyword evidence="1" id="KW-1015">Disulfide bond</keyword>
<reference evidence="6" key="2">
    <citation type="submission" date="2025-08" db="UniProtKB">
        <authorList>
            <consortium name="RefSeq"/>
        </authorList>
    </citation>
    <scope>IDENTIFICATION</scope>
    <source>
        <strain evidence="6">14028-0561.14</strain>
        <tissue evidence="6">Whole fly</tissue>
    </source>
</reference>
<evidence type="ECO:0000256" key="3">
    <source>
        <dbReference type="SAM" id="SignalP"/>
    </source>
</evidence>
<dbReference type="RefSeq" id="XP_017037426.1">
    <property type="nucleotide sequence ID" value="XM_017181937.3"/>
</dbReference>
<reference evidence="5" key="1">
    <citation type="submission" date="2025-05" db="UniProtKB">
        <authorList>
            <consortium name="RefSeq"/>
        </authorList>
    </citation>
    <scope>NUCLEOTIDE SEQUENCE [LARGE SCALE GENOMIC DNA]</scope>
    <source>
        <strain evidence="5">14028-0561.14</strain>
    </source>
</reference>
<dbReference type="Pfam" id="PF00089">
    <property type="entry name" value="Trypsin"/>
    <property type="match status" value="2"/>
</dbReference>
<proteinExistence type="inferred from homology"/>
<gene>
    <name evidence="6" type="primary">LOC108085365</name>
</gene>
<name>A0A6P4JP81_DROKI</name>
<organism evidence="5 6">
    <name type="scientific">Drosophila kikkawai</name>
    <name type="common">Fruit fly</name>
    <dbReference type="NCBI Taxonomy" id="30033"/>
    <lineage>
        <taxon>Eukaryota</taxon>
        <taxon>Metazoa</taxon>
        <taxon>Ecdysozoa</taxon>
        <taxon>Arthropoda</taxon>
        <taxon>Hexapoda</taxon>
        <taxon>Insecta</taxon>
        <taxon>Pterygota</taxon>
        <taxon>Neoptera</taxon>
        <taxon>Endopterygota</taxon>
        <taxon>Diptera</taxon>
        <taxon>Brachycera</taxon>
        <taxon>Muscomorpha</taxon>
        <taxon>Ephydroidea</taxon>
        <taxon>Drosophilidae</taxon>
        <taxon>Drosophila</taxon>
        <taxon>Sophophora</taxon>
    </lineage>
</organism>
<dbReference type="InterPro" id="IPR009003">
    <property type="entry name" value="Peptidase_S1_PA"/>
</dbReference>
<dbReference type="InterPro" id="IPR001314">
    <property type="entry name" value="Peptidase_S1A"/>
</dbReference>
<dbReference type="GeneID" id="108085365"/>
<dbReference type="Gene3D" id="2.40.10.10">
    <property type="entry name" value="Trypsin-like serine proteases"/>
    <property type="match status" value="2"/>
</dbReference>
<evidence type="ECO:0000256" key="1">
    <source>
        <dbReference type="ARBA" id="ARBA00023157"/>
    </source>
</evidence>
<feature type="domain" description="Peptidase S1" evidence="4">
    <location>
        <begin position="16"/>
        <end position="254"/>
    </location>
</feature>
<dbReference type="InterPro" id="IPR001254">
    <property type="entry name" value="Trypsin_dom"/>
</dbReference>
<protein>
    <recommendedName>
        <fullName evidence="4">Peptidase S1 domain-containing protein</fullName>
    </recommendedName>
</protein>
<feature type="chain" id="PRO_5028474386" description="Peptidase S1 domain-containing protein" evidence="3">
    <location>
        <begin position="26"/>
        <end position="492"/>
    </location>
</feature>
<keyword evidence="5" id="KW-1185">Reference proteome</keyword>
<dbReference type="AlphaFoldDB" id="A0A6P4JP81"/>
<dbReference type="PANTHER" id="PTHR24256">
    <property type="entry name" value="TRYPTASE-RELATED"/>
    <property type="match status" value="1"/>
</dbReference>
<keyword evidence="3" id="KW-0732">Signal</keyword>
<evidence type="ECO:0000259" key="4">
    <source>
        <dbReference type="PROSITE" id="PS50240"/>
    </source>
</evidence>
<comment type="similarity">
    <text evidence="2">Belongs to the peptidase S1 family. CLIP subfamily.</text>
</comment>
<sequence>MKTSLAGIACFAWLIILNLSHRGDAQFLDESCRTSAPSKDGAWTVVLRNETHSVCAGSLIHRRFVLTSAQCIEDQSSLIVMLGANNLRHPASQVAVEEAFIHRSYSRESGLNNIALVMLVNSVTYTDRIRPICILRNATLQNGPEIVQTFNTFGWGFGTGRRISNTLVEVAIKRFNQIYCGRDPEQSTFCGGPSLESTCGGDIGGPLSKYVTLQNQEMQPVQLGIVSIGLQKCGGVRYYTDVTSYADWIERFIRAYDEPQESQESQDAPIQPAEETRLYEDCGEAYLTANIYGPDFMAKGVMITHRFVLTTASNLTVDVSFLRVGVEGFRHFQEMAIDLVYHHPEIYKTDLALLKLSSELIPENVMKPICILRGPSMEQSRPQLTVLDVERNETGLTSTFKTVLPVERQRCSANLRKTIQSTEICIPTPQRLKQVFGIRGNVVSQKVVIPGNNAPIHSLYGIVKYSKRGLNVITNVAPHTNWIATILNENSE</sequence>
<dbReference type="Proteomes" id="UP001652661">
    <property type="component" value="Chromosome 2L"/>
</dbReference>
<dbReference type="GO" id="GO:0004252">
    <property type="term" value="F:serine-type endopeptidase activity"/>
    <property type="evidence" value="ECO:0007669"/>
    <property type="project" value="InterPro"/>
</dbReference>
<accession>A0A6P4JP81</accession>